<organism evidence="8 9">
    <name type="scientific">Guptibacillus hwajinpoensis</name>
    <dbReference type="NCBI Taxonomy" id="208199"/>
    <lineage>
        <taxon>Bacteria</taxon>
        <taxon>Bacillati</taxon>
        <taxon>Bacillota</taxon>
        <taxon>Bacilli</taxon>
        <taxon>Bacillales</taxon>
        <taxon>Guptibacillaceae</taxon>
        <taxon>Guptibacillus</taxon>
    </lineage>
</organism>
<comment type="similarity">
    <text evidence="1">Belongs to the low molecular weight phosphotyrosine protein phosphatase family.</text>
</comment>
<dbReference type="PANTHER" id="PTHR11717:SF7">
    <property type="entry name" value="LOW MOLECULAR WEIGHT PHOSPHOTYROSINE PROTEIN PHOSPHATASE"/>
    <property type="match status" value="1"/>
</dbReference>
<dbReference type="PATRIC" id="fig|157733.3.peg.1962"/>
<dbReference type="FunFam" id="3.40.50.2300:FF:000113">
    <property type="entry name" value="Low molecular weight protein-tyrosine-phosphatase"/>
    <property type="match status" value="1"/>
</dbReference>
<evidence type="ECO:0000256" key="3">
    <source>
        <dbReference type="ARBA" id="ARBA00022801"/>
    </source>
</evidence>
<keyword evidence="3" id="KW-0378">Hydrolase</keyword>
<dbReference type="PRINTS" id="PR00719">
    <property type="entry name" value="LMWPTPASE"/>
</dbReference>
<dbReference type="InterPro" id="IPR050438">
    <property type="entry name" value="LMW_PTPase"/>
</dbReference>
<dbReference type="Gene3D" id="3.40.50.2300">
    <property type="match status" value="1"/>
</dbReference>
<gene>
    <name evidence="8" type="ORF">AB986_20765</name>
</gene>
<dbReference type="InterPro" id="IPR036196">
    <property type="entry name" value="Ptyr_pPase_sf"/>
</dbReference>
<dbReference type="SMART" id="SM00226">
    <property type="entry name" value="LMWPc"/>
    <property type="match status" value="1"/>
</dbReference>
<dbReference type="STRING" id="157733.AB986_20765"/>
<sequence length="156" mass="17361">MIRVLFVCLGNICRSPMAEAIFRSKVELAGLSDKVEVDSAGTGDWHVGEPPHEGTTEILSKENISTSGMKARQVKKLDLDQFEYVVAMDAANLGELHEMAGMQPLASVSRLMDYVTDSEFDDVPDPYFEGNFEQVYEMVTVGCEKLLEHIREDKGI</sequence>
<protein>
    <recommendedName>
        <fullName evidence="2">protein-tyrosine-phosphatase</fullName>
        <ecNumber evidence="2">3.1.3.48</ecNumber>
    </recommendedName>
</protein>
<dbReference type="Pfam" id="PF01451">
    <property type="entry name" value="LMWPc"/>
    <property type="match status" value="1"/>
</dbReference>
<dbReference type="PANTHER" id="PTHR11717">
    <property type="entry name" value="LOW MOLECULAR WEIGHT PROTEIN TYROSINE PHOSPHATASE"/>
    <property type="match status" value="1"/>
</dbReference>
<keyword evidence="4" id="KW-0904">Protein phosphatase</keyword>
<dbReference type="RefSeq" id="WP_048313581.1">
    <property type="nucleotide sequence ID" value="NZ_CP119526.1"/>
</dbReference>
<reference evidence="8" key="1">
    <citation type="submission" date="2015-06" db="EMBL/GenBank/DDBJ databases">
        <authorList>
            <person name="Liu B."/>
            <person name="Wang J."/>
            <person name="Zhu Y."/>
            <person name="Liu G."/>
            <person name="Chen Q."/>
            <person name="Zheng C."/>
            <person name="Che J."/>
            <person name="Ge C."/>
            <person name="Shi H."/>
            <person name="Pan Z."/>
            <person name="Liu X."/>
        </authorList>
    </citation>
    <scope>NUCLEOTIDE SEQUENCE [LARGE SCALE GENOMIC DNA]</scope>
    <source>
        <strain evidence="8">DSM 16346</strain>
    </source>
</reference>
<feature type="domain" description="Phosphotyrosine protein phosphatase I" evidence="7">
    <location>
        <begin position="2"/>
        <end position="149"/>
    </location>
</feature>
<dbReference type="InterPro" id="IPR023485">
    <property type="entry name" value="Ptyr_pPase"/>
</dbReference>
<name>A0A0J6CRZ7_9BACL</name>
<evidence type="ECO:0000313" key="9">
    <source>
        <dbReference type="Proteomes" id="UP000035996"/>
    </source>
</evidence>
<evidence type="ECO:0000313" key="8">
    <source>
        <dbReference type="EMBL" id="KMM35885.1"/>
    </source>
</evidence>
<dbReference type="InterPro" id="IPR017867">
    <property type="entry name" value="Tyr_phospatase_low_mol_wt"/>
</dbReference>
<dbReference type="GO" id="GO:0004725">
    <property type="term" value="F:protein tyrosine phosphatase activity"/>
    <property type="evidence" value="ECO:0007669"/>
    <property type="project" value="UniProtKB-EC"/>
</dbReference>
<dbReference type="AlphaFoldDB" id="A0A0J6CRZ7"/>
<evidence type="ECO:0000259" key="7">
    <source>
        <dbReference type="SMART" id="SM00226"/>
    </source>
</evidence>
<evidence type="ECO:0000256" key="2">
    <source>
        <dbReference type="ARBA" id="ARBA00013064"/>
    </source>
</evidence>
<proteinExistence type="inferred from homology"/>
<comment type="catalytic activity">
    <reaction evidence="5">
        <text>O-phospho-L-tyrosyl-[protein] + H2O = L-tyrosyl-[protein] + phosphate</text>
        <dbReference type="Rhea" id="RHEA:10684"/>
        <dbReference type="Rhea" id="RHEA-COMP:10136"/>
        <dbReference type="Rhea" id="RHEA-COMP:20101"/>
        <dbReference type="ChEBI" id="CHEBI:15377"/>
        <dbReference type="ChEBI" id="CHEBI:43474"/>
        <dbReference type="ChEBI" id="CHEBI:46858"/>
        <dbReference type="ChEBI" id="CHEBI:61978"/>
        <dbReference type="EC" id="3.1.3.48"/>
    </reaction>
</comment>
<feature type="active site" description="Nucleophile" evidence="6">
    <location>
        <position position="8"/>
    </location>
</feature>
<evidence type="ECO:0000256" key="5">
    <source>
        <dbReference type="ARBA" id="ARBA00051722"/>
    </source>
</evidence>
<comment type="caution">
    <text evidence="8">The sequence shown here is derived from an EMBL/GenBank/DDBJ whole genome shotgun (WGS) entry which is preliminary data.</text>
</comment>
<keyword evidence="9" id="KW-1185">Reference proteome</keyword>
<accession>A0A0J6CRZ7</accession>
<dbReference type="EMBL" id="LELK01000015">
    <property type="protein sequence ID" value="KMM35885.1"/>
    <property type="molecule type" value="Genomic_DNA"/>
</dbReference>
<evidence type="ECO:0000256" key="4">
    <source>
        <dbReference type="ARBA" id="ARBA00022912"/>
    </source>
</evidence>
<feature type="active site" description="Proton donor" evidence="6">
    <location>
        <position position="125"/>
    </location>
</feature>
<feature type="active site" evidence="6">
    <location>
        <position position="14"/>
    </location>
</feature>
<dbReference type="EC" id="3.1.3.48" evidence="2"/>
<evidence type="ECO:0000256" key="1">
    <source>
        <dbReference type="ARBA" id="ARBA00011063"/>
    </source>
</evidence>
<evidence type="ECO:0000256" key="6">
    <source>
        <dbReference type="PIRSR" id="PIRSR617867-1"/>
    </source>
</evidence>
<dbReference type="SUPFAM" id="SSF52788">
    <property type="entry name" value="Phosphotyrosine protein phosphatases I"/>
    <property type="match status" value="1"/>
</dbReference>
<dbReference type="Proteomes" id="UP000035996">
    <property type="component" value="Unassembled WGS sequence"/>
</dbReference>
<dbReference type="OrthoDB" id="9784339at2"/>
<dbReference type="CDD" id="cd16343">
    <property type="entry name" value="LMWPTP"/>
    <property type="match status" value="1"/>
</dbReference>